<comment type="subcellular location">
    <subcellularLocation>
        <location evidence="19">Cell inner membrane</location>
        <topology evidence="19">Multi-pass membrane protein</topology>
    </subcellularLocation>
    <subcellularLocation>
        <location evidence="2">Cell membrane</location>
        <topology evidence="2">Multi-pass membrane protein</topology>
    </subcellularLocation>
</comment>
<dbReference type="EMBL" id="CP003257">
    <property type="protein sequence ID" value="AEX86035.1"/>
    <property type="molecule type" value="Genomic_DNA"/>
</dbReference>
<gene>
    <name evidence="19" type="primary">cobS</name>
    <name evidence="20" type="ordered locus">Marpi_1646</name>
</gene>
<evidence type="ECO:0000256" key="18">
    <source>
        <dbReference type="ARBA" id="ARBA00049504"/>
    </source>
</evidence>
<evidence type="ECO:0000256" key="3">
    <source>
        <dbReference type="ARBA" id="ARBA00004663"/>
    </source>
</evidence>
<keyword evidence="10 19" id="KW-0812">Transmembrane</keyword>
<dbReference type="EC" id="2.7.8.26" evidence="5 19"/>
<feature type="transmembrane region" description="Helical" evidence="19">
    <location>
        <begin position="222"/>
        <end position="245"/>
    </location>
</feature>
<sequence>MKDIMKGIILIITFFTRIPIKYEFEFSEKYFKKGIIFFPIIGLFIGELMFLILKLSNYIDRNIVIFFTWIFYIWITGGIHLDGVADSFDGLFSNRKKERILEIMKDSRIGTFGVIGLLIVLGFEILMSYYSTYSVIIMPMVSRSVLIFISSITIYAGKKDGLGNIFIDNCNLKKSIISFLMVILVAVFLNIKLIFAVIGTYIFSFVILKYIEKRINGITGDIAGLIIESSQGIYLFLSYIILLGVN</sequence>
<evidence type="ECO:0000256" key="19">
    <source>
        <dbReference type="HAMAP-Rule" id="MF_00719"/>
    </source>
</evidence>
<evidence type="ECO:0000256" key="6">
    <source>
        <dbReference type="ARBA" id="ARBA00015850"/>
    </source>
</evidence>
<feature type="transmembrane region" description="Helical" evidence="19">
    <location>
        <begin position="35"/>
        <end position="53"/>
    </location>
</feature>
<evidence type="ECO:0000256" key="12">
    <source>
        <dbReference type="ARBA" id="ARBA00022989"/>
    </source>
</evidence>
<keyword evidence="7 19" id="KW-1003">Cell membrane</keyword>
<evidence type="ECO:0000256" key="16">
    <source>
        <dbReference type="ARBA" id="ARBA00032853"/>
    </source>
</evidence>
<evidence type="ECO:0000256" key="17">
    <source>
        <dbReference type="ARBA" id="ARBA00048623"/>
    </source>
</evidence>
<keyword evidence="9 19" id="KW-0808">Transferase</keyword>
<feature type="transmembrane region" description="Helical" evidence="19">
    <location>
        <begin position="109"/>
        <end position="130"/>
    </location>
</feature>
<keyword evidence="8 19" id="KW-0169">Cobalamin biosynthesis</keyword>
<dbReference type="OrthoDB" id="9794626at2"/>
<dbReference type="PANTHER" id="PTHR34148:SF1">
    <property type="entry name" value="ADENOSYLCOBINAMIDE-GDP RIBAZOLETRANSFERASE"/>
    <property type="match status" value="1"/>
</dbReference>
<evidence type="ECO:0000256" key="2">
    <source>
        <dbReference type="ARBA" id="ARBA00004651"/>
    </source>
</evidence>
<comment type="pathway">
    <text evidence="3 19">Cofactor biosynthesis; adenosylcobalamin biosynthesis; adenosylcobalamin from cob(II)yrinate a,c-diamide: step 7/7.</text>
</comment>
<evidence type="ECO:0000256" key="5">
    <source>
        <dbReference type="ARBA" id="ARBA00013200"/>
    </source>
</evidence>
<feature type="transmembrane region" description="Helical" evidence="19">
    <location>
        <begin position="136"/>
        <end position="156"/>
    </location>
</feature>
<evidence type="ECO:0000256" key="8">
    <source>
        <dbReference type="ARBA" id="ARBA00022573"/>
    </source>
</evidence>
<dbReference type="NCBIfam" id="TIGR00317">
    <property type="entry name" value="cobS"/>
    <property type="match status" value="1"/>
</dbReference>
<reference evidence="21" key="2">
    <citation type="submission" date="2012-01" db="EMBL/GenBank/DDBJ databases">
        <title>Complete sequence of chromosome of Marinitoga piezophila KA3.</title>
        <authorList>
            <person name="Lucas S."/>
            <person name="Han J."/>
            <person name="Lapidus A."/>
            <person name="Cheng J.-F."/>
            <person name="Goodwin L."/>
            <person name="Pitluck S."/>
            <person name="Peters L."/>
            <person name="Mikhailova N."/>
            <person name="Teshima H."/>
            <person name="Detter J.C."/>
            <person name="Han C."/>
            <person name="Tapia R."/>
            <person name="Land M."/>
            <person name="Hauser L."/>
            <person name="Kyrpides N."/>
            <person name="Ivanova N."/>
            <person name="Pagani I."/>
            <person name="Jebbar M."/>
            <person name="Vannier P."/>
            <person name="Oger P."/>
            <person name="Cario A."/>
            <person name="Bartlett D."/>
            <person name="Noll K.M."/>
            <person name="Woyke T."/>
        </authorList>
    </citation>
    <scope>NUCLEOTIDE SEQUENCE [LARGE SCALE GENOMIC DNA]</scope>
    <source>
        <strain evidence="21">DSM 14283 / JCM 11233 / KA3</strain>
    </source>
</reference>
<dbReference type="RefSeq" id="WP_014297106.1">
    <property type="nucleotide sequence ID" value="NC_016751.1"/>
</dbReference>
<dbReference type="Proteomes" id="UP000007161">
    <property type="component" value="Chromosome"/>
</dbReference>
<name>H2J518_MARPK</name>
<feature type="transmembrane region" description="Helical" evidence="19">
    <location>
        <begin position="65"/>
        <end position="88"/>
    </location>
</feature>
<evidence type="ECO:0000313" key="20">
    <source>
        <dbReference type="EMBL" id="AEX86035.1"/>
    </source>
</evidence>
<dbReference type="STRING" id="443254.Marpi_1646"/>
<evidence type="ECO:0000256" key="15">
    <source>
        <dbReference type="ARBA" id="ARBA00032605"/>
    </source>
</evidence>
<organism evidence="20 21">
    <name type="scientific">Marinitoga piezophila (strain DSM 14283 / JCM 11233 / KA3)</name>
    <dbReference type="NCBI Taxonomy" id="443254"/>
    <lineage>
        <taxon>Bacteria</taxon>
        <taxon>Thermotogati</taxon>
        <taxon>Thermotogota</taxon>
        <taxon>Thermotogae</taxon>
        <taxon>Petrotogales</taxon>
        <taxon>Petrotogaceae</taxon>
        <taxon>Marinitoga</taxon>
    </lineage>
</organism>
<evidence type="ECO:0000256" key="1">
    <source>
        <dbReference type="ARBA" id="ARBA00001946"/>
    </source>
</evidence>
<evidence type="ECO:0000256" key="14">
    <source>
        <dbReference type="ARBA" id="ARBA00025228"/>
    </source>
</evidence>
<keyword evidence="12 19" id="KW-1133">Transmembrane helix</keyword>
<evidence type="ECO:0000256" key="4">
    <source>
        <dbReference type="ARBA" id="ARBA00010561"/>
    </source>
</evidence>
<evidence type="ECO:0000256" key="9">
    <source>
        <dbReference type="ARBA" id="ARBA00022679"/>
    </source>
</evidence>
<proteinExistence type="inferred from homology"/>
<dbReference type="HOGENOM" id="CLU_057426_1_2_0"/>
<comment type="cofactor">
    <cofactor evidence="1 19">
        <name>Mg(2+)</name>
        <dbReference type="ChEBI" id="CHEBI:18420"/>
    </cofactor>
</comment>
<evidence type="ECO:0000256" key="11">
    <source>
        <dbReference type="ARBA" id="ARBA00022842"/>
    </source>
</evidence>
<feature type="transmembrane region" description="Helical" evidence="19">
    <location>
        <begin position="177"/>
        <end position="202"/>
    </location>
</feature>
<dbReference type="GO" id="GO:0009236">
    <property type="term" value="P:cobalamin biosynthetic process"/>
    <property type="evidence" value="ECO:0007669"/>
    <property type="project" value="UniProtKB-UniRule"/>
</dbReference>
<dbReference type="UniPathway" id="UPA00148">
    <property type="reaction ID" value="UER00238"/>
</dbReference>
<dbReference type="GO" id="GO:0051073">
    <property type="term" value="F:adenosylcobinamide-GDP ribazoletransferase activity"/>
    <property type="evidence" value="ECO:0007669"/>
    <property type="project" value="UniProtKB-UniRule"/>
</dbReference>
<protein>
    <recommendedName>
        <fullName evidence="6 19">Adenosylcobinamide-GDP ribazoletransferase</fullName>
        <ecNumber evidence="5 19">2.7.8.26</ecNumber>
    </recommendedName>
    <alternativeName>
        <fullName evidence="16 19">Cobalamin synthase</fullName>
    </alternativeName>
    <alternativeName>
        <fullName evidence="15 19">Cobalamin-5'-phosphate synthase</fullName>
    </alternativeName>
</protein>
<comment type="similarity">
    <text evidence="4 19">Belongs to the CobS family.</text>
</comment>
<dbReference type="PANTHER" id="PTHR34148">
    <property type="entry name" value="ADENOSYLCOBINAMIDE-GDP RIBAZOLETRANSFERASE"/>
    <property type="match status" value="1"/>
</dbReference>
<comment type="catalytic activity">
    <reaction evidence="18 19">
        <text>alpha-ribazole 5'-phosphate + adenosylcob(III)inamide-GDP = adenosylcob(III)alamin 5'-phosphate + GMP + H(+)</text>
        <dbReference type="Rhea" id="RHEA:23560"/>
        <dbReference type="ChEBI" id="CHEBI:15378"/>
        <dbReference type="ChEBI" id="CHEBI:57918"/>
        <dbReference type="ChEBI" id="CHEBI:58115"/>
        <dbReference type="ChEBI" id="CHEBI:60487"/>
        <dbReference type="ChEBI" id="CHEBI:60493"/>
        <dbReference type="EC" id="2.7.8.26"/>
    </reaction>
</comment>
<keyword evidence="13 19" id="KW-0472">Membrane</keyword>
<comment type="catalytic activity">
    <reaction evidence="17 19">
        <text>alpha-ribazole + adenosylcob(III)inamide-GDP = adenosylcob(III)alamin + GMP + H(+)</text>
        <dbReference type="Rhea" id="RHEA:16049"/>
        <dbReference type="ChEBI" id="CHEBI:10329"/>
        <dbReference type="ChEBI" id="CHEBI:15378"/>
        <dbReference type="ChEBI" id="CHEBI:18408"/>
        <dbReference type="ChEBI" id="CHEBI:58115"/>
        <dbReference type="ChEBI" id="CHEBI:60487"/>
        <dbReference type="EC" id="2.7.8.26"/>
    </reaction>
</comment>
<dbReference type="HAMAP" id="MF_00719">
    <property type="entry name" value="CobS"/>
    <property type="match status" value="1"/>
</dbReference>
<evidence type="ECO:0000313" key="21">
    <source>
        <dbReference type="Proteomes" id="UP000007161"/>
    </source>
</evidence>
<evidence type="ECO:0000256" key="13">
    <source>
        <dbReference type="ARBA" id="ARBA00023136"/>
    </source>
</evidence>
<evidence type="ECO:0000256" key="7">
    <source>
        <dbReference type="ARBA" id="ARBA00022475"/>
    </source>
</evidence>
<dbReference type="eggNOG" id="COG0368">
    <property type="taxonomic scope" value="Bacteria"/>
</dbReference>
<dbReference type="GO" id="GO:0005886">
    <property type="term" value="C:plasma membrane"/>
    <property type="evidence" value="ECO:0007669"/>
    <property type="project" value="UniProtKB-SubCell"/>
</dbReference>
<reference evidence="20 21" key="1">
    <citation type="journal article" date="2012" name="J. Bacteriol.">
        <title>Complete Genome Sequence of the Thermophilic, Piezophilic, Heterotrophic Bacterium Marinitoga piezophila KA3.</title>
        <authorList>
            <person name="Lucas S."/>
            <person name="Han J."/>
            <person name="Lapidus A."/>
            <person name="Cheng J.F."/>
            <person name="Goodwin L.A."/>
            <person name="Pitluck S."/>
            <person name="Peters L."/>
            <person name="Mikhailova N."/>
            <person name="Teshima H."/>
            <person name="Detter J.C."/>
            <person name="Han C."/>
            <person name="Tapia R."/>
            <person name="Land M."/>
            <person name="Hauser L."/>
            <person name="Kyrpides N.C."/>
            <person name="Ivanova N."/>
            <person name="Pagani I."/>
            <person name="Vannier P."/>
            <person name="Oger P."/>
            <person name="Bartlett D.H."/>
            <person name="Noll K.M."/>
            <person name="Woyke T."/>
            <person name="Jebbar M."/>
        </authorList>
    </citation>
    <scope>NUCLEOTIDE SEQUENCE [LARGE SCALE GENOMIC DNA]</scope>
    <source>
        <strain evidence="21">DSM 14283 / JCM 11233 / KA3</strain>
    </source>
</reference>
<accession>H2J518</accession>
<dbReference type="AlphaFoldDB" id="H2J518"/>
<keyword evidence="19" id="KW-0997">Cell inner membrane</keyword>
<dbReference type="InterPro" id="IPR003805">
    <property type="entry name" value="CobS"/>
</dbReference>
<keyword evidence="21" id="KW-1185">Reference proteome</keyword>
<keyword evidence="11 19" id="KW-0460">Magnesium</keyword>
<evidence type="ECO:0000256" key="10">
    <source>
        <dbReference type="ARBA" id="ARBA00022692"/>
    </source>
</evidence>
<dbReference type="KEGG" id="mpz:Marpi_1646"/>
<dbReference type="Pfam" id="PF02654">
    <property type="entry name" value="CobS"/>
    <property type="match status" value="1"/>
</dbReference>
<comment type="function">
    <text evidence="14 19">Joins adenosylcobinamide-GDP and alpha-ribazole to generate adenosylcobalamin (Ado-cobalamin). Also synthesizes adenosylcobalamin 5'-phosphate from adenosylcobinamide-GDP and alpha-ribazole 5'-phosphate.</text>
</comment>
<dbReference type="GO" id="GO:0008818">
    <property type="term" value="F:cobalamin 5'-phosphate synthase activity"/>
    <property type="evidence" value="ECO:0007669"/>
    <property type="project" value="UniProtKB-UniRule"/>
</dbReference>